<keyword evidence="1" id="KW-0833">Ubl conjugation pathway</keyword>
<dbReference type="InterPro" id="IPR038765">
    <property type="entry name" value="Papain-like_cys_pep_sf"/>
</dbReference>
<dbReference type="InterPro" id="IPR028889">
    <property type="entry name" value="USP"/>
</dbReference>
<dbReference type="InterPro" id="IPR052398">
    <property type="entry name" value="Ubiquitin_hydrolase_53/54"/>
</dbReference>
<dbReference type="SUPFAM" id="SSF54001">
    <property type="entry name" value="Cysteine proteinases"/>
    <property type="match status" value="1"/>
</dbReference>
<dbReference type="Gene3D" id="3.90.70.10">
    <property type="entry name" value="Cysteine proteinases"/>
    <property type="match status" value="1"/>
</dbReference>
<dbReference type="PANTHER" id="PTHR22975">
    <property type="entry name" value="UBIQUITIN SPECIFIC PROTEINASE"/>
    <property type="match status" value="1"/>
</dbReference>
<dbReference type="PANTHER" id="PTHR22975:SF9">
    <property type="entry name" value="ECHINUS SPLICE FORM 3"/>
    <property type="match status" value="1"/>
</dbReference>
<keyword evidence="2" id="KW-0378">Hydrolase</keyword>
<evidence type="ECO:0000259" key="4">
    <source>
        <dbReference type="PROSITE" id="PS50235"/>
    </source>
</evidence>
<dbReference type="EMBL" id="HBGA01007094">
    <property type="protein sequence ID" value="CAD8991484.1"/>
    <property type="molecule type" value="Transcribed_RNA"/>
</dbReference>
<feature type="domain" description="USP" evidence="4">
    <location>
        <begin position="249"/>
        <end position="559"/>
    </location>
</feature>
<evidence type="ECO:0000256" key="2">
    <source>
        <dbReference type="ARBA" id="ARBA00022801"/>
    </source>
</evidence>
<dbReference type="GO" id="GO:0004843">
    <property type="term" value="F:cysteine-type deubiquitinase activity"/>
    <property type="evidence" value="ECO:0007669"/>
    <property type="project" value="InterPro"/>
</dbReference>
<dbReference type="Pfam" id="PF00443">
    <property type="entry name" value="UCH"/>
    <property type="match status" value="1"/>
</dbReference>
<sequence>MSPLPPPFVCMDGGSEAKDISNAEMHIMCTGGVWPIEHQKPRVRQAPLESTVPVWPPPLGSMPHSRSQSLSPPPYIMNTSLVDAPAASSPHRPTSPSSHAKCLPSQYHEQCPPSREWVASPGLTRIAGKLRGRDLCVIRCSSVEQALQAVILKAPCCIGFTYKPPFPTKVRYIRSGYKVDQEKTNAVSYLKNEVPVDTVMEVSEQKRNNKIKSLQNKLGRRKKEFNNKFLNTSVQNTVEAPQPAVRGEKGLLNEAGANNCFLNVVLQALWHLDQFRQGLLGVHVHQCCGADHCLLCAMQALFTEFIWSSHLNLPPDDVRLVVSRVFADVEGLPRFQVGAQADAAELLDAVLLSLHDSVTDEETCNPWCFAHTAFGGVVQESTGQCPCGSDGETQKHRTMLHYFPASLLHREQDAEGQLEAAIHKHFNSDVRTCGLCGKHQLGVRKSLQSAPVICAFVLAWTSSDVSKDWLHSALHEFPDQIDLLKIYDIPEQKEEVIYDVRGFICFYGGHYVCFFFNVTLRQWIFFDDSNVRVVGTLQQVTTQMVDGRLLPLVLFYNRRQKDVPSPPYNRS</sequence>
<dbReference type="AlphaFoldDB" id="A0A7S1N1E2"/>
<dbReference type="PROSITE" id="PS50235">
    <property type="entry name" value="USP_3"/>
    <property type="match status" value="1"/>
</dbReference>
<name>A0A7S1N1E2_9EUGL</name>
<dbReference type="GO" id="GO:0016579">
    <property type="term" value="P:protein deubiquitination"/>
    <property type="evidence" value="ECO:0007669"/>
    <property type="project" value="InterPro"/>
</dbReference>
<evidence type="ECO:0000313" key="5">
    <source>
        <dbReference type="EMBL" id="CAD8991484.1"/>
    </source>
</evidence>
<evidence type="ECO:0000256" key="1">
    <source>
        <dbReference type="ARBA" id="ARBA00022786"/>
    </source>
</evidence>
<feature type="compositionally biased region" description="Low complexity" evidence="3">
    <location>
        <begin position="84"/>
        <end position="100"/>
    </location>
</feature>
<organism evidence="5">
    <name type="scientific">Eutreptiella gymnastica</name>
    <dbReference type="NCBI Taxonomy" id="73025"/>
    <lineage>
        <taxon>Eukaryota</taxon>
        <taxon>Discoba</taxon>
        <taxon>Euglenozoa</taxon>
        <taxon>Euglenida</taxon>
        <taxon>Spirocuta</taxon>
        <taxon>Euglenophyceae</taxon>
        <taxon>Eutreptiales</taxon>
        <taxon>Eutreptiaceae</taxon>
        <taxon>Eutreptiella</taxon>
    </lineage>
</organism>
<proteinExistence type="predicted"/>
<dbReference type="CDD" id="cd02257">
    <property type="entry name" value="Peptidase_C19"/>
    <property type="match status" value="1"/>
</dbReference>
<gene>
    <name evidence="5" type="ORF">EGYM00392_LOCUS2527</name>
</gene>
<dbReference type="InterPro" id="IPR001394">
    <property type="entry name" value="Peptidase_C19_UCH"/>
</dbReference>
<protein>
    <recommendedName>
        <fullName evidence="4">USP domain-containing protein</fullName>
    </recommendedName>
</protein>
<evidence type="ECO:0000256" key="3">
    <source>
        <dbReference type="SAM" id="MobiDB-lite"/>
    </source>
</evidence>
<reference evidence="5" key="1">
    <citation type="submission" date="2021-01" db="EMBL/GenBank/DDBJ databases">
        <authorList>
            <person name="Corre E."/>
            <person name="Pelletier E."/>
            <person name="Niang G."/>
            <person name="Scheremetjew M."/>
            <person name="Finn R."/>
            <person name="Kale V."/>
            <person name="Holt S."/>
            <person name="Cochrane G."/>
            <person name="Meng A."/>
            <person name="Brown T."/>
            <person name="Cohen L."/>
        </authorList>
    </citation>
    <scope>NUCLEOTIDE SEQUENCE</scope>
    <source>
        <strain evidence="5">NIES-381</strain>
    </source>
</reference>
<feature type="region of interest" description="Disordered" evidence="3">
    <location>
        <begin position="84"/>
        <end position="105"/>
    </location>
</feature>
<accession>A0A7S1N1E2</accession>